<reference evidence="1" key="1">
    <citation type="submission" date="1998-12" db="EMBL/GenBank/DDBJ databases">
        <title>Functional prediction of the coding sequences of 121 new genes deduced by analysis of cDNA clones from human fetal liver.</title>
        <authorList>
            <person name="Zhang C."/>
            <person name="Yu Y."/>
            <person name="Zhang S."/>
            <person name="Wei H."/>
            <person name="Zhou G."/>
            <person name="Ouyang S."/>
            <person name="Luo L."/>
            <person name="Bi J."/>
            <person name="Liu M."/>
            <person name="He F."/>
        </authorList>
    </citation>
    <scope>NUCLEOTIDE SEQUENCE</scope>
    <source>
        <tissue evidence="1">Liver</tissue>
    </source>
</reference>
<organism evidence="1">
    <name type="scientific">Homo sapiens</name>
    <name type="common">Human</name>
    <dbReference type="NCBI Taxonomy" id="9606"/>
    <lineage>
        <taxon>Eukaryota</taxon>
        <taxon>Metazoa</taxon>
        <taxon>Chordata</taxon>
        <taxon>Craniata</taxon>
        <taxon>Vertebrata</taxon>
        <taxon>Euteleostomi</taxon>
        <taxon>Mammalia</taxon>
        <taxon>Eutheria</taxon>
        <taxon>Euarchontoglires</taxon>
        <taxon>Primates</taxon>
        <taxon>Haplorrhini</taxon>
        <taxon>Catarrhini</taxon>
        <taxon>Hominidae</taxon>
        <taxon>Homo</taxon>
    </lineage>
</organism>
<dbReference type="EMBL" id="AF116668">
    <property type="protein sequence ID" value="AAF71088.1"/>
    <property type="molecule type" value="mRNA"/>
</dbReference>
<reference evidence="2" key="3">
    <citation type="submission" date="2005-09" db="EMBL/GenBank/DDBJ databases">
        <authorList>
            <person name="Mural R.J."/>
            <person name="Istrail S."/>
            <person name="Sutton G."/>
            <person name="Florea L."/>
            <person name="Halpern A.L."/>
            <person name="Mobarry C.M."/>
            <person name="Lippert R."/>
            <person name="Walenz B."/>
            <person name="Shatkay H."/>
            <person name="Dew I."/>
            <person name="Miller J.R."/>
            <person name="Flanigan M.J."/>
            <person name="Edwards N.J."/>
            <person name="Bolanos R."/>
            <person name="Fasulo D."/>
            <person name="Halldorsson B.V."/>
            <person name="Hannenhalli S."/>
            <person name="Turner R."/>
            <person name="Yooseph S."/>
            <person name="Lu F."/>
            <person name="Nusskern D.R."/>
            <person name="Shue B.C."/>
            <person name="Zheng X.H."/>
            <person name="Zhong F."/>
            <person name="Delcher A.L."/>
            <person name="Huson D.H."/>
            <person name="Kravitz S.A."/>
            <person name="Mouchard L."/>
            <person name="Reinert K."/>
            <person name="Remington K.A."/>
            <person name="Clark A.G."/>
            <person name="Waterman M.S."/>
            <person name="Eichler E.E."/>
            <person name="Adams M.D."/>
            <person name="Hunkapiller M.W."/>
            <person name="Myers E.W."/>
            <person name="Venter J.C."/>
        </authorList>
    </citation>
    <scope>NUCLEOTIDE SEQUENCE</scope>
</reference>
<evidence type="ECO:0000313" key="1">
    <source>
        <dbReference type="EMBL" id="AAF71088.1"/>
    </source>
</evidence>
<evidence type="ECO:0000313" key="2">
    <source>
        <dbReference type="EMBL" id="EAW68183.1"/>
    </source>
</evidence>
<protein>
    <submittedName>
        <fullName evidence="2">HCG1785179</fullName>
    </submittedName>
    <submittedName>
        <fullName evidence="1">PRO1787</fullName>
    </submittedName>
</protein>
<gene>
    <name evidence="2" type="ORF">hCG_1785179</name>
</gene>
<sequence length="122" mass="13695">MVVVEKGASLMSRASLMPAQARAPFQRLRDCRGPADSSHAFKLQCFPSHCRRPPWVISRKGRAINKYSICISCVALHLEISFIWQLLQNEPNLEGGLGRFMLASLSLQQVISILAFTRVKQL</sequence>
<dbReference type="AlphaFoldDB" id="Q9P1G6"/>
<proteinExistence type="evidence at transcript level"/>
<reference evidence="2" key="2">
    <citation type="journal article" date="2001" name="Science">
        <title>The sequence of the human genome.</title>
        <authorList>
            <person name="Venter J.C."/>
            <person name="Adams M.D."/>
            <person name="Myers E.W."/>
            <person name="Li P.W."/>
            <person name="Mural R.J."/>
            <person name="Sutton G.G."/>
            <person name="Smith H.O."/>
            <person name="Yandell M."/>
            <person name="Evans C.A."/>
            <person name="Holt R.A."/>
            <person name="Gocayne J.D."/>
            <person name="Amanatides P."/>
            <person name="Ballew R.M."/>
            <person name="Huson D.H."/>
            <person name="Wortman J.R."/>
            <person name="Zhang Q."/>
            <person name="Kodira C.D."/>
            <person name="Zheng X.H."/>
            <person name="Chen L."/>
            <person name="Skupski M."/>
            <person name="Subramanian G."/>
            <person name="Thomas P.D."/>
            <person name="Zhang J."/>
            <person name="Gabor Miklos G.L."/>
            <person name="Nelson C."/>
            <person name="Broder S."/>
            <person name="Clark A.G."/>
            <person name="Nadeau J."/>
            <person name="McKusick V.A."/>
            <person name="Zinder N."/>
            <person name="Levine A.J."/>
            <person name="Roberts R.J."/>
            <person name="Simon M."/>
            <person name="Slayman C."/>
            <person name="Hunkapiller M."/>
            <person name="Bolanos R."/>
            <person name="Delcher A."/>
            <person name="Dew I."/>
            <person name="Fasulo D."/>
            <person name="Flanigan M."/>
            <person name="Florea L."/>
            <person name="Halpern A."/>
            <person name="Hannenhalli S."/>
            <person name="Kravitz S."/>
            <person name="Levy S."/>
            <person name="Mobarry C."/>
            <person name="Reinert K."/>
            <person name="Remington K."/>
            <person name="Abu-Threideh J."/>
            <person name="Beasley E."/>
            <person name="Biddick K."/>
            <person name="Bonazzi V."/>
            <person name="Brandon R."/>
            <person name="Cargill M."/>
            <person name="Chandramouliswaran I."/>
            <person name="Charlab R."/>
            <person name="Chaturvedi K."/>
            <person name="Deng Z."/>
            <person name="Di Francesco V."/>
            <person name="Dunn P."/>
            <person name="Eilbeck K."/>
            <person name="Evangelista C."/>
            <person name="Gabrielian A.E."/>
            <person name="Gan W."/>
            <person name="Ge W."/>
            <person name="Gong F."/>
            <person name="Gu Z."/>
            <person name="Guan P."/>
            <person name="Heiman T.J."/>
            <person name="Higgins M.E."/>
            <person name="Ji R.R."/>
            <person name="Ke Z."/>
            <person name="Ketchum K.A."/>
            <person name="Lai Z."/>
            <person name="Lei Y."/>
            <person name="Li Z."/>
            <person name="Li J."/>
            <person name="Liang Y."/>
            <person name="Lin X."/>
            <person name="Lu F."/>
            <person name="Merkulov G.V."/>
            <person name="Milshina N."/>
            <person name="Moore H.M."/>
            <person name="Naik A.K."/>
            <person name="Narayan V.A."/>
            <person name="Neelam B."/>
            <person name="Nusskern D."/>
            <person name="Rusch D.B."/>
            <person name="Salzberg S."/>
            <person name="Shao W."/>
            <person name="Shue B."/>
            <person name="Sun J."/>
            <person name="Wang Z."/>
            <person name="Wang A."/>
            <person name="Wang X."/>
            <person name="Wang J."/>
            <person name="Wei M."/>
            <person name="Wides R."/>
            <person name="Xiao C."/>
            <person name="Yan C."/>
            <person name="Yao A."/>
            <person name="Ye J."/>
            <person name="Zhan M."/>
            <person name="Zhang W."/>
            <person name="Zhang H."/>
            <person name="Zhao Q."/>
            <person name="Zheng L."/>
            <person name="Zhong F."/>
            <person name="Zhong W."/>
            <person name="Zhu S."/>
            <person name="Zhao S."/>
            <person name="Gilbert D."/>
            <person name="Baumhueter S."/>
            <person name="Spier G."/>
            <person name="Carter C."/>
            <person name="Cravchik A."/>
            <person name="Woodage T."/>
            <person name="Ali F."/>
            <person name="An H."/>
            <person name="Awe A."/>
            <person name="Baldwin D."/>
            <person name="Baden H."/>
            <person name="Barnstead M."/>
            <person name="Barrow I."/>
            <person name="Beeson K."/>
            <person name="Busam D."/>
            <person name="Carver A."/>
            <person name="Center A."/>
            <person name="Cheng M.L."/>
            <person name="Curry L."/>
            <person name="Danaher S."/>
            <person name="Davenport L."/>
            <person name="Desilets R."/>
            <person name="Dietz S."/>
            <person name="Dodson K."/>
            <person name="Doup L."/>
            <person name="Ferriera S."/>
            <person name="Garg N."/>
            <person name="Gluecksmann A."/>
            <person name="Hart B."/>
            <person name="Haynes J."/>
            <person name="Haynes C."/>
            <person name="Heiner C."/>
            <person name="Hladun S."/>
            <person name="Hostin D."/>
            <person name="Houck J."/>
            <person name="Howland T."/>
            <person name="Ibegwam C."/>
            <person name="Johnson J."/>
            <person name="Kalush F."/>
            <person name="Kline L."/>
            <person name="Koduru S."/>
            <person name="Love A."/>
            <person name="Mann F."/>
            <person name="May D."/>
            <person name="McCawley S."/>
            <person name="McIntosh T."/>
            <person name="McMullen I."/>
            <person name="Moy M."/>
            <person name="Moy L."/>
            <person name="Murphy B."/>
            <person name="Nelson K."/>
            <person name="Pfannkoch C."/>
            <person name="Pratts E."/>
            <person name="Puri V."/>
            <person name="Qureshi H."/>
            <person name="Reardon M."/>
            <person name="Rodriguez R."/>
            <person name="Rogers Y.H."/>
            <person name="Romblad D."/>
            <person name="Ruhfel B."/>
            <person name="Scott R."/>
            <person name="Sitter C."/>
            <person name="Smallwood M."/>
            <person name="Stewart E."/>
            <person name="Strong R."/>
            <person name="Suh E."/>
            <person name="Thomas R."/>
            <person name="Tint N.N."/>
            <person name="Tse S."/>
            <person name="Vech C."/>
            <person name="Wang G."/>
            <person name="Wetter J."/>
            <person name="Williams S."/>
            <person name="Williams M."/>
            <person name="Windsor S."/>
            <person name="Winn-Deen E."/>
            <person name="Wolfe K."/>
            <person name="Zaveri J."/>
            <person name="Zaveri K."/>
            <person name="Abril J.F."/>
            <person name="Guigo R."/>
            <person name="Campbell M.J."/>
            <person name="Sjolander K.V."/>
            <person name="Karlak B."/>
            <person name="Kejariwal A."/>
            <person name="Mi H."/>
            <person name="Lazareva B."/>
            <person name="Hatton T."/>
            <person name="Narechania A."/>
            <person name="Diemer K."/>
            <person name="Muruganujan A."/>
            <person name="Guo N."/>
            <person name="Sato S."/>
            <person name="Bafna V."/>
            <person name="Istrail S."/>
            <person name="Lippert R."/>
            <person name="Schwartz R."/>
            <person name="Walenz B."/>
            <person name="Yooseph S."/>
            <person name="Allen D."/>
            <person name="Basu A."/>
            <person name="Baxendale J."/>
            <person name="Blick L."/>
            <person name="Caminha M."/>
            <person name="Carnes-Stine J."/>
            <person name="Caulk P."/>
            <person name="Chiang Y.H."/>
            <person name="Coyne M."/>
            <person name="Dahlke C."/>
            <person name="Mays A."/>
            <person name="Dombroski M."/>
            <person name="Donnelly M."/>
            <person name="Ely D."/>
            <person name="Esparham S."/>
            <person name="Fosler C."/>
            <person name="Gire H."/>
            <person name="Glanowski S."/>
            <person name="Glasser K."/>
            <person name="Glodek A."/>
            <person name="Gorokhov M."/>
            <person name="Graham K."/>
            <person name="Gropman B."/>
            <person name="Harris M."/>
            <person name="Heil J."/>
            <person name="Henderson S."/>
            <person name="Hoover J."/>
            <person name="Jennings D."/>
            <person name="Jordan C."/>
            <person name="Jordan J."/>
            <person name="Kasha J."/>
            <person name="Kagan L."/>
            <person name="Kraft C."/>
            <person name="Levitsky A."/>
            <person name="Lewis M."/>
            <person name="Liu X."/>
            <person name="Lopez J."/>
            <person name="Ma D."/>
            <person name="Majoros W."/>
            <person name="McDaniel J."/>
            <person name="Murphy S."/>
            <person name="Newman M."/>
            <person name="Nguyen T."/>
            <person name="Nguyen N."/>
            <person name="Nodell M."/>
            <person name="Pan S."/>
            <person name="Peck J."/>
            <person name="Peterson M."/>
            <person name="Rowe W."/>
            <person name="Sanders R."/>
            <person name="Scott J."/>
            <person name="Simpson M."/>
            <person name="Smith T."/>
            <person name="Sprague A."/>
            <person name="Stockwell T."/>
            <person name="Turner R."/>
            <person name="Venter E."/>
            <person name="Wang M."/>
            <person name="Wen M."/>
            <person name="Wu D."/>
            <person name="Wu M."/>
            <person name="Xia A."/>
            <person name="Zandieh A."/>
            <person name="Zhu X."/>
        </authorList>
    </citation>
    <scope>NUCLEOTIDE SEQUENCE</scope>
</reference>
<name>Q9P1G6_HUMAN</name>
<accession>Q9P1G6</accession>
<dbReference type="EMBL" id="CH471064">
    <property type="protein sequence ID" value="EAW68183.1"/>
    <property type="molecule type" value="Genomic_DNA"/>
</dbReference>